<evidence type="ECO:0000259" key="6">
    <source>
        <dbReference type="Pfam" id="PF01509"/>
    </source>
</evidence>
<dbReference type="NCBIfam" id="TIGR00431">
    <property type="entry name" value="TruB"/>
    <property type="match status" value="1"/>
</dbReference>
<evidence type="ECO:0000256" key="1">
    <source>
        <dbReference type="ARBA" id="ARBA00000385"/>
    </source>
</evidence>
<dbReference type="SUPFAM" id="SSF88697">
    <property type="entry name" value="PUA domain-like"/>
    <property type="match status" value="1"/>
</dbReference>
<comment type="function">
    <text evidence="5">Responsible for synthesis of pseudouridine from uracil-55 in the psi GC loop of transfer RNAs.</text>
</comment>
<comment type="caution">
    <text evidence="9">The sequence shown here is derived from an EMBL/GenBank/DDBJ whole genome shotgun (WGS) entry which is preliminary data.</text>
</comment>
<protein>
    <recommendedName>
        <fullName evidence="5">tRNA pseudouridine synthase B</fullName>
        <ecNumber evidence="5">5.4.99.25</ecNumber>
    </recommendedName>
    <alternativeName>
        <fullName evidence="5">tRNA pseudouridine(55) synthase</fullName>
        <shortName evidence="5">Psi55 synthase</shortName>
    </alternativeName>
    <alternativeName>
        <fullName evidence="5">tRNA pseudouridylate synthase</fullName>
    </alternativeName>
    <alternativeName>
        <fullName evidence="5">tRNA-uridine isomerase</fullName>
    </alternativeName>
</protein>
<comment type="similarity">
    <text evidence="2 5">Belongs to the pseudouridine synthase TruB family. Type 1 subfamily.</text>
</comment>
<dbReference type="PANTHER" id="PTHR13767">
    <property type="entry name" value="TRNA-PSEUDOURIDINE SYNTHASE"/>
    <property type="match status" value="1"/>
</dbReference>
<dbReference type="Pfam" id="PF01509">
    <property type="entry name" value="TruB_N"/>
    <property type="match status" value="1"/>
</dbReference>
<evidence type="ECO:0000256" key="3">
    <source>
        <dbReference type="ARBA" id="ARBA00022694"/>
    </source>
</evidence>
<dbReference type="Proteomes" id="UP000838100">
    <property type="component" value="Unassembled WGS sequence"/>
</dbReference>
<gene>
    <name evidence="5 9" type="primary">truB</name>
    <name evidence="9" type="ORF">SIN8267_02362</name>
</gene>
<evidence type="ECO:0000256" key="4">
    <source>
        <dbReference type="ARBA" id="ARBA00023235"/>
    </source>
</evidence>
<dbReference type="SUPFAM" id="SSF55120">
    <property type="entry name" value="Pseudouridine synthase"/>
    <property type="match status" value="1"/>
</dbReference>
<accession>A0ABM9AGY0</accession>
<keyword evidence="10" id="KW-1185">Reference proteome</keyword>
<dbReference type="Gene3D" id="3.30.2350.10">
    <property type="entry name" value="Pseudouridine synthase"/>
    <property type="match status" value="1"/>
</dbReference>
<dbReference type="Gene3D" id="2.30.130.10">
    <property type="entry name" value="PUA domain"/>
    <property type="match status" value="1"/>
</dbReference>
<dbReference type="RefSeq" id="WP_237444933.1">
    <property type="nucleotide sequence ID" value="NZ_CAKLPX010000002.1"/>
</dbReference>
<dbReference type="GO" id="GO:0160148">
    <property type="term" value="F:tRNA pseudouridine(55) synthase activity"/>
    <property type="evidence" value="ECO:0007669"/>
    <property type="project" value="UniProtKB-EC"/>
</dbReference>
<reference evidence="9" key="1">
    <citation type="submission" date="2021-12" db="EMBL/GenBank/DDBJ databases">
        <authorList>
            <person name="Rodrigo-Torres L."/>
            <person name="Arahal R. D."/>
            <person name="Lucena T."/>
        </authorList>
    </citation>
    <scope>NUCLEOTIDE SEQUENCE</scope>
    <source>
        <strain evidence="9">CECT 8267</strain>
    </source>
</reference>
<feature type="domain" description="tRNA pseudouridylate synthase B C-terminal" evidence="8">
    <location>
        <begin position="184"/>
        <end position="244"/>
    </location>
</feature>
<keyword evidence="4 5" id="KW-0413">Isomerase</keyword>
<keyword evidence="3 5" id="KW-0819">tRNA processing</keyword>
<evidence type="ECO:0000259" key="7">
    <source>
        <dbReference type="Pfam" id="PF09157"/>
    </source>
</evidence>
<dbReference type="CDD" id="cd21152">
    <property type="entry name" value="PUA_TruB_bacterial"/>
    <property type="match status" value="1"/>
</dbReference>
<dbReference type="InterPro" id="IPR015947">
    <property type="entry name" value="PUA-like_sf"/>
</dbReference>
<dbReference type="InterPro" id="IPR002501">
    <property type="entry name" value="PsdUridine_synth_N"/>
</dbReference>
<evidence type="ECO:0000256" key="2">
    <source>
        <dbReference type="ARBA" id="ARBA00005642"/>
    </source>
</evidence>
<evidence type="ECO:0000313" key="10">
    <source>
        <dbReference type="Proteomes" id="UP000838100"/>
    </source>
</evidence>
<dbReference type="InterPro" id="IPR020103">
    <property type="entry name" value="PsdUridine_synth_cat_dom_sf"/>
</dbReference>
<evidence type="ECO:0000313" key="9">
    <source>
        <dbReference type="EMBL" id="CAH0992243.1"/>
    </source>
</evidence>
<dbReference type="PANTHER" id="PTHR13767:SF2">
    <property type="entry name" value="PSEUDOURIDYLATE SYNTHASE TRUB1"/>
    <property type="match status" value="1"/>
</dbReference>
<dbReference type="EC" id="5.4.99.25" evidence="5"/>
<dbReference type="InterPro" id="IPR036974">
    <property type="entry name" value="PUA_sf"/>
</dbReference>
<evidence type="ECO:0000259" key="8">
    <source>
        <dbReference type="Pfam" id="PF16198"/>
    </source>
</evidence>
<dbReference type="HAMAP" id="MF_01080">
    <property type="entry name" value="TruB_bact"/>
    <property type="match status" value="1"/>
</dbReference>
<dbReference type="InterPro" id="IPR032819">
    <property type="entry name" value="TruB_C"/>
</dbReference>
<name>A0ABM9AGY0_9GAMM</name>
<dbReference type="EMBL" id="CAKLPX010000002">
    <property type="protein sequence ID" value="CAH0992243.1"/>
    <property type="molecule type" value="Genomic_DNA"/>
</dbReference>
<proteinExistence type="inferred from homology"/>
<feature type="domain" description="tRNA pseudouridine synthase II TruB subfamily 1 C-terminal" evidence="7">
    <location>
        <begin position="249"/>
        <end position="305"/>
    </location>
</feature>
<organism evidence="9 10">
    <name type="scientific">Sinobacterium norvegicum</name>
    <dbReference type="NCBI Taxonomy" id="1641715"/>
    <lineage>
        <taxon>Bacteria</taxon>
        <taxon>Pseudomonadati</taxon>
        <taxon>Pseudomonadota</taxon>
        <taxon>Gammaproteobacteria</taxon>
        <taxon>Cellvibrionales</taxon>
        <taxon>Spongiibacteraceae</taxon>
        <taxon>Sinobacterium</taxon>
    </lineage>
</organism>
<dbReference type="Pfam" id="PF09157">
    <property type="entry name" value="TruB-C_2"/>
    <property type="match status" value="1"/>
</dbReference>
<evidence type="ECO:0000256" key="5">
    <source>
        <dbReference type="HAMAP-Rule" id="MF_01080"/>
    </source>
</evidence>
<dbReference type="InterPro" id="IPR015240">
    <property type="entry name" value="tRNA_sdUridine_synth_fam1_C"/>
</dbReference>
<sequence>MARKKRGRPVDGIIILNKPAGMTSNGALQRVKRAFFAQKAGHTGALDPLATGVLPLCFGEATKCSQFLLDSDKAYRSVFTLGVTTDSSDADGKVISEKDASQVTREKVEAELAAFRGDIQQLPSMFSALKHNGQPLYKLAREGKEVARKLRDVTIFSLELIDFRPGERAEVEVEVYCSKGTYIRSIAEDLGFALGCGAHVSVLHRIEAGPFKESDVIELEFLESLAENQDFDALNELLLPVDAGIQDMPEVFLDADSGFYIRQGQPVTVPKLPLEGLVRIKLDGGQFIGIGEVLEDGRLGPRRLIAEPQG</sequence>
<dbReference type="InterPro" id="IPR014780">
    <property type="entry name" value="tRNA_psdUridine_synth_TruB"/>
</dbReference>
<dbReference type="CDD" id="cd02573">
    <property type="entry name" value="PseudoU_synth_EcTruB"/>
    <property type="match status" value="1"/>
</dbReference>
<feature type="active site" description="Nucleophile" evidence="5">
    <location>
        <position position="47"/>
    </location>
</feature>
<comment type="catalytic activity">
    <reaction evidence="1 5">
        <text>uridine(55) in tRNA = pseudouridine(55) in tRNA</text>
        <dbReference type="Rhea" id="RHEA:42532"/>
        <dbReference type="Rhea" id="RHEA-COMP:10101"/>
        <dbReference type="Rhea" id="RHEA-COMP:10102"/>
        <dbReference type="ChEBI" id="CHEBI:65314"/>
        <dbReference type="ChEBI" id="CHEBI:65315"/>
        <dbReference type="EC" id="5.4.99.25"/>
    </reaction>
</comment>
<dbReference type="Pfam" id="PF16198">
    <property type="entry name" value="TruB_C_2"/>
    <property type="match status" value="1"/>
</dbReference>
<feature type="domain" description="Pseudouridine synthase II N-terminal" evidence="6">
    <location>
        <begin position="32"/>
        <end position="183"/>
    </location>
</feature>